<evidence type="ECO:0000259" key="12">
    <source>
        <dbReference type="Pfam" id="PF02880"/>
    </source>
</evidence>
<dbReference type="Pfam" id="PF02879">
    <property type="entry name" value="PGM_PMM_II"/>
    <property type="match status" value="1"/>
</dbReference>
<proteinExistence type="inferred from homology"/>
<evidence type="ECO:0000259" key="10">
    <source>
        <dbReference type="Pfam" id="PF02878"/>
    </source>
</evidence>
<evidence type="ECO:0000256" key="6">
    <source>
        <dbReference type="HAMAP-Rule" id="MF_01554"/>
    </source>
</evidence>
<dbReference type="Gene3D" id="3.30.310.50">
    <property type="entry name" value="Alpha-D-phosphohexomutase, C-terminal domain"/>
    <property type="match status" value="1"/>
</dbReference>
<dbReference type="GO" id="GO:0004615">
    <property type="term" value="F:phosphomannomutase activity"/>
    <property type="evidence" value="ECO:0007669"/>
    <property type="project" value="TreeGrafter"/>
</dbReference>
<feature type="active site" description="Phosphoserine intermediate" evidence="6">
    <location>
        <position position="122"/>
    </location>
</feature>
<evidence type="ECO:0000256" key="4">
    <source>
        <dbReference type="ARBA" id="ARBA00022842"/>
    </source>
</evidence>
<dbReference type="EC" id="5.4.2.10" evidence="6 8"/>
<dbReference type="PROSITE" id="PS00710">
    <property type="entry name" value="PGM_PMM"/>
    <property type="match status" value="1"/>
</dbReference>
<dbReference type="InterPro" id="IPR005846">
    <property type="entry name" value="A-D-PHexomutase_a/b/a-III"/>
</dbReference>
<dbReference type="FunFam" id="3.40.120.10:FF:000003">
    <property type="entry name" value="Phosphoglucosamine mutase"/>
    <property type="match status" value="1"/>
</dbReference>
<feature type="domain" description="Alpha-D-phosphohexomutase C-terminal" evidence="9">
    <location>
        <begin position="405"/>
        <end position="460"/>
    </location>
</feature>
<dbReference type="SUPFAM" id="SSF55957">
    <property type="entry name" value="Phosphoglucomutase, C-terminal domain"/>
    <property type="match status" value="1"/>
</dbReference>
<dbReference type="InterPro" id="IPR005844">
    <property type="entry name" value="A-D-PHexomutase_a/b/a-I"/>
</dbReference>
<dbReference type="InterPro" id="IPR036900">
    <property type="entry name" value="A-D-PHexomutase_C_sf"/>
</dbReference>
<dbReference type="EMBL" id="AP023326">
    <property type="protein sequence ID" value="BCI65920.1"/>
    <property type="molecule type" value="Genomic_DNA"/>
</dbReference>
<evidence type="ECO:0000313" key="14">
    <source>
        <dbReference type="Proteomes" id="UP000515220"/>
    </source>
</evidence>
<evidence type="ECO:0000256" key="8">
    <source>
        <dbReference type="RuleBase" id="RU004327"/>
    </source>
</evidence>
<dbReference type="GO" id="GO:0005829">
    <property type="term" value="C:cytosol"/>
    <property type="evidence" value="ECO:0007669"/>
    <property type="project" value="TreeGrafter"/>
</dbReference>
<dbReference type="GO" id="GO:0009252">
    <property type="term" value="P:peptidoglycan biosynthetic process"/>
    <property type="evidence" value="ECO:0007669"/>
    <property type="project" value="TreeGrafter"/>
</dbReference>
<dbReference type="GO" id="GO:0006048">
    <property type="term" value="P:UDP-N-acetylglucosamine biosynthetic process"/>
    <property type="evidence" value="ECO:0007669"/>
    <property type="project" value="TreeGrafter"/>
</dbReference>
<dbReference type="AlphaFoldDB" id="A0A6S6PG34"/>
<dbReference type="Gene3D" id="3.40.120.10">
    <property type="entry name" value="Alpha-D-Glucose-1,6-Bisphosphate, subunit A, domain 3"/>
    <property type="match status" value="3"/>
</dbReference>
<dbReference type="GO" id="GO:0000287">
    <property type="term" value="F:magnesium ion binding"/>
    <property type="evidence" value="ECO:0007669"/>
    <property type="project" value="UniProtKB-UniRule"/>
</dbReference>
<dbReference type="InterPro" id="IPR005841">
    <property type="entry name" value="Alpha-D-phosphohexomutase_SF"/>
</dbReference>
<dbReference type="InterPro" id="IPR006352">
    <property type="entry name" value="GlmM_bact"/>
</dbReference>
<feature type="binding site" description="via phosphate group" evidence="6">
    <location>
        <position position="122"/>
    </location>
    <ligand>
        <name>Mg(2+)</name>
        <dbReference type="ChEBI" id="CHEBI:18420"/>
    </ligand>
</feature>
<dbReference type="Pfam" id="PF02878">
    <property type="entry name" value="PGM_PMM_I"/>
    <property type="match status" value="1"/>
</dbReference>
<keyword evidence="4 6" id="KW-0460">Magnesium</keyword>
<evidence type="ECO:0000256" key="7">
    <source>
        <dbReference type="RuleBase" id="RU004326"/>
    </source>
</evidence>
<evidence type="ECO:0000256" key="5">
    <source>
        <dbReference type="ARBA" id="ARBA00023235"/>
    </source>
</evidence>
<protein>
    <recommendedName>
        <fullName evidence="6 8">Phosphoglucosamine mutase</fullName>
        <ecNumber evidence="6 8">5.4.2.10</ecNumber>
    </recommendedName>
</protein>
<dbReference type="FunFam" id="3.40.120.10:FF:000001">
    <property type="entry name" value="Phosphoglucosamine mutase"/>
    <property type="match status" value="1"/>
</dbReference>
<dbReference type="GO" id="GO:0008966">
    <property type="term" value="F:phosphoglucosamine mutase activity"/>
    <property type="evidence" value="ECO:0007669"/>
    <property type="project" value="UniProtKB-UniRule"/>
</dbReference>
<evidence type="ECO:0000256" key="1">
    <source>
        <dbReference type="ARBA" id="ARBA00010231"/>
    </source>
</evidence>
<sequence length="470" mass="49821">MNGYSVPTATYAGDFRHGMSKTRQFFGTDGIRGKANTSPMTVEIAQKLGQAAGLHFRRGSHRHRVIVGKDTRLSGYMIECALVAGFLSAGMDVTLVGPMPTPAIAMLTRSLRADLGVMISASHNPFSDNGIKLFGPDGFKLSDQEETTVEALMMTDLSSQLASPAEIGRASRLNDAAGRYIEHAKASLPKGCRLDGLKIVIDCANGAAYRVAPAAIWELGAEVIRLGCDPDGVNINEGCGSTHPQGLCEAVVRHGADLGIALDGDADRMLLVDETGHLIDGDQILGLIARSWAKAGRLATSSVVATVMSNMGLERFLADGGLKLERTSVGDRYVVERMRENGANVGGEQSGHVVLSDFATTGDGLLAALQVLAVLIEDGRPASEVCRVFSPYPQLLKNIRFSGASPLHLPEVQAARDDVVAQLGQKGRLVLRESGTEPLVRVMVEAEHESDVQQAVNAMCDAINSAHVAA</sequence>
<dbReference type="NCBIfam" id="TIGR01455">
    <property type="entry name" value="glmM"/>
    <property type="match status" value="1"/>
</dbReference>
<feature type="binding site" evidence="6">
    <location>
        <position position="267"/>
    </location>
    <ligand>
        <name>Mg(2+)</name>
        <dbReference type="ChEBI" id="CHEBI:18420"/>
    </ligand>
</feature>
<evidence type="ECO:0000256" key="3">
    <source>
        <dbReference type="ARBA" id="ARBA00022723"/>
    </source>
</evidence>
<organism evidence="13 14">
    <name type="scientific">Acetobacter aceti</name>
    <dbReference type="NCBI Taxonomy" id="435"/>
    <lineage>
        <taxon>Bacteria</taxon>
        <taxon>Pseudomonadati</taxon>
        <taxon>Pseudomonadota</taxon>
        <taxon>Alphaproteobacteria</taxon>
        <taxon>Acetobacterales</taxon>
        <taxon>Acetobacteraceae</taxon>
        <taxon>Acetobacter</taxon>
        <taxon>Acetobacter subgen. Acetobacter</taxon>
    </lineage>
</organism>
<dbReference type="PANTHER" id="PTHR42946:SF1">
    <property type="entry name" value="PHOSPHOGLUCOMUTASE (ALPHA-D-GLUCOSE-1,6-BISPHOSPHATE-DEPENDENT)"/>
    <property type="match status" value="1"/>
</dbReference>
<feature type="domain" description="Alpha-D-phosphohexomutase alpha/beta/alpha" evidence="11">
    <location>
        <begin position="179"/>
        <end position="276"/>
    </location>
</feature>
<comment type="cofactor">
    <cofactor evidence="6">
        <name>Mg(2+)</name>
        <dbReference type="ChEBI" id="CHEBI:18420"/>
    </cofactor>
    <text evidence="6">Binds 1 Mg(2+) ion per subunit.</text>
</comment>
<comment type="catalytic activity">
    <reaction evidence="6 8">
        <text>alpha-D-glucosamine 1-phosphate = D-glucosamine 6-phosphate</text>
        <dbReference type="Rhea" id="RHEA:23424"/>
        <dbReference type="ChEBI" id="CHEBI:58516"/>
        <dbReference type="ChEBI" id="CHEBI:58725"/>
        <dbReference type="EC" id="5.4.2.10"/>
    </reaction>
</comment>
<dbReference type="Pfam" id="PF00408">
    <property type="entry name" value="PGM_PMM_IV"/>
    <property type="match status" value="1"/>
</dbReference>
<evidence type="ECO:0000259" key="9">
    <source>
        <dbReference type="Pfam" id="PF00408"/>
    </source>
</evidence>
<dbReference type="InterPro" id="IPR005845">
    <property type="entry name" value="A-D-PHexomutase_a/b/a-II"/>
</dbReference>
<feature type="domain" description="Alpha-D-phosphohexomutase alpha/beta/alpha" evidence="10">
    <location>
        <begin position="24"/>
        <end position="154"/>
    </location>
</feature>
<dbReference type="InterPro" id="IPR050060">
    <property type="entry name" value="Phosphoglucosamine_mutase"/>
</dbReference>
<evidence type="ECO:0000256" key="2">
    <source>
        <dbReference type="ARBA" id="ARBA00022553"/>
    </source>
</evidence>
<keyword evidence="2 6" id="KW-0597">Phosphoprotein</keyword>
<keyword evidence="5 6" id="KW-0413">Isomerase</keyword>
<gene>
    <name evidence="6 13" type="primary">glmM</name>
    <name evidence="13" type="ORF">AAJCM20276_05440</name>
</gene>
<reference evidence="13 14" key="1">
    <citation type="submission" date="2020-07" db="EMBL/GenBank/DDBJ databases">
        <title>Complete Genome Sequence of an acetic acid bacterium, Acetobacter aceti JCM20276.</title>
        <authorList>
            <person name="Hirose Y."/>
            <person name="Mihara H."/>
        </authorList>
    </citation>
    <scope>NUCLEOTIDE SEQUENCE [LARGE SCALE GENOMIC DNA]</scope>
    <source>
        <strain evidence="13 14">JCM20276</strain>
    </source>
</reference>
<dbReference type="NCBIfam" id="NF008139">
    <property type="entry name" value="PRK10887.1"/>
    <property type="match status" value="1"/>
</dbReference>
<dbReference type="HAMAP" id="MF_01554_B">
    <property type="entry name" value="GlmM_B"/>
    <property type="match status" value="1"/>
</dbReference>
<accession>A0A6S6PG34</accession>
<dbReference type="InterPro" id="IPR005843">
    <property type="entry name" value="A-D-PHexomutase_C"/>
</dbReference>
<dbReference type="CDD" id="cd05802">
    <property type="entry name" value="GlmM"/>
    <property type="match status" value="1"/>
</dbReference>
<feature type="binding site" evidence="6">
    <location>
        <position position="265"/>
    </location>
    <ligand>
        <name>Mg(2+)</name>
        <dbReference type="ChEBI" id="CHEBI:18420"/>
    </ligand>
</feature>
<dbReference type="InterPro" id="IPR016055">
    <property type="entry name" value="A-D-PHexomutase_a/b/a-I/II/III"/>
</dbReference>
<evidence type="ECO:0000259" key="11">
    <source>
        <dbReference type="Pfam" id="PF02879"/>
    </source>
</evidence>
<comment type="PTM">
    <text evidence="6">Activated by phosphorylation.</text>
</comment>
<dbReference type="SUPFAM" id="SSF53738">
    <property type="entry name" value="Phosphoglucomutase, first 3 domains"/>
    <property type="match status" value="3"/>
</dbReference>
<feature type="domain" description="Alpha-D-phosphohexomutase alpha/beta/alpha" evidence="12">
    <location>
        <begin position="280"/>
        <end position="390"/>
    </location>
</feature>
<dbReference type="GO" id="GO:0005975">
    <property type="term" value="P:carbohydrate metabolic process"/>
    <property type="evidence" value="ECO:0007669"/>
    <property type="project" value="InterPro"/>
</dbReference>
<dbReference type="Pfam" id="PF02880">
    <property type="entry name" value="PGM_PMM_III"/>
    <property type="match status" value="1"/>
</dbReference>
<dbReference type="InterPro" id="IPR016066">
    <property type="entry name" value="A-D-PHexomutase_CS"/>
</dbReference>
<keyword evidence="3 6" id="KW-0479">Metal-binding</keyword>
<dbReference type="Proteomes" id="UP000515220">
    <property type="component" value="Chromosome"/>
</dbReference>
<dbReference type="PANTHER" id="PTHR42946">
    <property type="entry name" value="PHOSPHOHEXOSE MUTASE"/>
    <property type="match status" value="1"/>
</dbReference>
<name>A0A6S6PG34_ACEAC</name>
<comment type="similarity">
    <text evidence="1 6 7">Belongs to the phosphohexose mutase family.</text>
</comment>
<feature type="binding site" evidence="6">
    <location>
        <position position="263"/>
    </location>
    <ligand>
        <name>Mg(2+)</name>
        <dbReference type="ChEBI" id="CHEBI:18420"/>
    </ligand>
</feature>
<evidence type="ECO:0000313" key="13">
    <source>
        <dbReference type="EMBL" id="BCI65920.1"/>
    </source>
</evidence>
<dbReference type="PRINTS" id="PR00509">
    <property type="entry name" value="PGMPMM"/>
</dbReference>
<feature type="modified residue" description="Phosphoserine" evidence="6">
    <location>
        <position position="122"/>
    </location>
</feature>
<comment type="function">
    <text evidence="6 8">Catalyzes the conversion of glucosamine-6-phosphate to glucosamine-1-phosphate.</text>
</comment>